<dbReference type="PROSITE" id="PS00107">
    <property type="entry name" value="PROTEIN_KINASE_ATP"/>
    <property type="match status" value="1"/>
</dbReference>
<dbReference type="EMBL" id="MTSL01000149">
    <property type="protein sequence ID" value="PJF18043.1"/>
    <property type="molecule type" value="Genomic_DNA"/>
</dbReference>
<keyword evidence="2 3" id="KW-0067">ATP-binding</keyword>
<comment type="caution">
    <text evidence="6">The sequence shown here is derived from an EMBL/GenBank/DDBJ whole genome shotgun (WGS) entry which is preliminary data.</text>
</comment>
<dbReference type="PROSITE" id="PS50011">
    <property type="entry name" value="PROTEIN_KINASE_DOM"/>
    <property type="match status" value="1"/>
</dbReference>
<dbReference type="Gene3D" id="1.10.510.10">
    <property type="entry name" value="Transferase(Phosphotransferase) domain 1"/>
    <property type="match status" value="1"/>
</dbReference>
<dbReference type="InterPro" id="IPR000719">
    <property type="entry name" value="Prot_kinase_dom"/>
</dbReference>
<reference evidence="6 7" key="1">
    <citation type="submission" date="2016-10" db="EMBL/GenBank/DDBJ databases">
        <title>The genome of Paramicrosporidium saccamoebae is the missing link in understanding Cryptomycota and Microsporidia evolution.</title>
        <authorList>
            <person name="Quandt C.A."/>
            <person name="Beaudet D."/>
            <person name="Corsaro D."/>
            <person name="Michel R."/>
            <person name="Corradi N."/>
            <person name="James T."/>
        </authorList>
    </citation>
    <scope>NUCLEOTIDE SEQUENCE [LARGE SCALE GENOMIC DNA]</scope>
    <source>
        <strain evidence="6 7">KSL3</strain>
    </source>
</reference>
<dbReference type="PROSITE" id="PS00108">
    <property type="entry name" value="PROTEIN_KINASE_ST"/>
    <property type="match status" value="1"/>
</dbReference>
<feature type="domain" description="Protein kinase" evidence="5">
    <location>
        <begin position="178"/>
        <end position="444"/>
    </location>
</feature>
<evidence type="ECO:0000256" key="4">
    <source>
        <dbReference type="RuleBase" id="RU000304"/>
    </source>
</evidence>
<evidence type="ECO:0000313" key="7">
    <source>
        <dbReference type="Proteomes" id="UP000240830"/>
    </source>
</evidence>
<dbReference type="PANTHER" id="PTHR24346">
    <property type="entry name" value="MAP/MICROTUBULE AFFINITY-REGULATING KINASE"/>
    <property type="match status" value="1"/>
</dbReference>
<dbReference type="SUPFAM" id="SSF56112">
    <property type="entry name" value="Protein kinase-like (PK-like)"/>
    <property type="match status" value="1"/>
</dbReference>
<dbReference type="SMART" id="SM00220">
    <property type="entry name" value="S_TKc"/>
    <property type="match status" value="1"/>
</dbReference>
<feature type="binding site" evidence="3">
    <location>
        <position position="212"/>
    </location>
    <ligand>
        <name>ATP</name>
        <dbReference type="ChEBI" id="CHEBI:30616"/>
    </ligand>
</feature>
<dbReference type="PANTHER" id="PTHR24346:SF30">
    <property type="entry name" value="MATERNAL EMBRYONIC LEUCINE ZIPPER KINASE"/>
    <property type="match status" value="1"/>
</dbReference>
<dbReference type="InterPro" id="IPR017441">
    <property type="entry name" value="Protein_kinase_ATP_BS"/>
</dbReference>
<dbReference type="InterPro" id="IPR011009">
    <property type="entry name" value="Kinase-like_dom_sf"/>
</dbReference>
<dbReference type="FunFam" id="1.10.510.10:FF:000571">
    <property type="entry name" value="Maternal embryonic leucine zipper kinase"/>
    <property type="match status" value="1"/>
</dbReference>
<gene>
    <name evidence="6" type="ORF">PSACC_02153</name>
</gene>
<evidence type="ECO:0000313" key="6">
    <source>
        <dbReference type="EMBL" id="PJF18043.1"/>
    </source>
</evidence>
<dbReference type="GO" id="GO:0004674">
    <property type="term" value="F:protein serine/threonine kinase activity"/>
    <property type="evidence" value="ECO:0007669"/>
    <property type="project" value="UniProtKB-KW"/>
</dbReference>
<dbReference type="OrthoDB" id="6513151at2759"/>
<dbReference type="AlphaFoldDB" id="A0A2H9TJX1"/>
<dbReference type="GO" id="GO:0005524">
    <property type="term" value="F:ATP binding"/>
    <property type="evidence" value="ECO:0007669"/>
    <property type="project" value="UniProtKB-UniRule"/>
</dbReference>
<keyword evidence="1 3" id="KW-0547">Nucleotide-binding</keyword>
<keyword evidence="6" id="KW-0418">Kinase</keyword>
<sequence>MSFPHSLPASPVVLATPTIGADLLAPSSPVGPNPKKARFLKRLYDFFHHIGHQQSPKREEPLPSGDRHGRLEKLLGHFRQGSQGSVVELGVVPADVASPLVLGDAIVPHHPRLHIRLMSLLSFKLHHEEEGHERHSRKSSRHSDDEVELSNGEFEYVKERLPSITHVSDLSFKKKYRFLDGRVIGKGASGVVRLGCSICDDCKPVQTPLAVKEFRKKRRDETTDDYLRKLTSEYRIASKMSHQNVVHTLDIVHDGKRWYEVMEYCSKGDLFSVIQSGGLDDRAEIDWCFYQLVEGVKYLHSLGVAHRDLKPENLLIDQFGCLKITDFGVSDVFISADQPVLSRGVCGSSPYIAPEEYLGVPYDPRKVDVWAIGIIYYAMVFHGVPWEAANSKDPNYCHYLAYGSAKFEPFTRLPSGARSLLRKILEPDPEKRISIEGIMEDPWFLQIDCLPVA</sequence>
<evidence type="ECO:0000259" key="5">
    <source>
        <dbReference type="PROSITE" id="PS50011"/>
    </source>
</evidence>
<keyword evidence="7" id="KW-1185">Reference proteome</keyword>
<comment type="similarity">
    <text evidence="4">Belongs to the protein kinase superfamily.</text>
</comment>
<name>A0A2H9TJX1_9FUNG</name>
<evidence type="ECO:0000256" key="1">
    <source>
        <dbReference type="ARBA" id="ARBA00022741"/>
    </source>
</evidence>
<dbReference type="GO" id="GO:0005737">
    <property type="term" value="C:cytoplasm"/>
    <property type="evidence" value="ECO:0007669"/>
    <property type="project" value="TreeGrafter"/>
</dbReference>
<dbReference type="InterPro" id="IPR008271">
    <property type="entry name" value="Ser/Thr_kinase_AS"/>
</dbReference>
<keyword evidence="4" id="KW-0723">Serine/threonine-protein kinase</keyword>
<accession>A0A2H9TJX1</accession>
<proteinExistence type="inferred from homology"/>
<protein>
    <submittedName>
        <fullName evidence="6">Protein kinase, catalytic domain-containing protein</fullName>
    </submittedName>
</protein>
<dbReference type="Proteomes" id="UP000240830">
    <property type="component" value="Unassembled WGS sequence"/>
</dbReference>
<organism evidence="6 7">
    <name type="scientific">Paramicrosporidium saccamoebae</name>
    <dbReference type="NCBI Taxonomy" id="1246581"/>
    <lineage>
        <taxon>Eukaryota</taxon>
        <taxon>Fungi</taxon>
        <taxon>Fungi incertae sedis</taxon>
        <taxon>Cryptomycota</taxon>
        <taxon>Cryptomycota incertae sedis</taxon>
        <taxon>Paramicrosporidium</taxon>
    </lineage>
</organism>
<evidence type="ECO:0000256" key="3">
    <source>
        <dbReference type="PROSITE-ProRule" id="PRU10141"/>
    </source>
</evidence>
<dbReference type="GO" id="GO:0035556">
    <property type="term" value="P:intracellular signal transduction"/>
    <property type="evidence" value="ECO:0007669"/>
    <property type="project" value="TreeGrafter"/>
</dbReference>
<dbReference type="Pfam" id="PF00069">
    <property type="entry name" value="Pkinase"/>
    <property type="match status" value="1"/>
</dbReference>
<keyword evidence="6" id="KW-0808">Transferase</keyword>
<dbReference type="STRING" id="1246581.A0A2H9TJX1"/>
<evidence type="ECO:0000256" key="2">
    <source>
        <dbReference type="ARBA" id="ARBA00022840"/>
    </source>
</evidence>